<evidence type="ECO:0000313" key="1">
    <source>
        <dbReference type="EMBL" id="MDI3420437.1"/>
    </source>
</evidence>
<accession>A0ABT6SXU6</accession>
<name>A0ABT6SXU6_9ACTN</name>
<organism evidence="1 2">
    <name type="scientific">Streptomyces luteolus</name>
    <dbReference type="NCBI Taxonomy" id="3043615"/>
    <lineage>
        <taxon>Bacteria</taxon>
        <taxon>Bacillati</taxon>
        <taxon>Actinomycetota</taxon>
        <taxon>Actinomycetes</taxon>
        <taxon>Kitasatosporales</taxon>
        <taxon>Streptomycetaceae</taxon>
        <taxon>Streptomyces</taxon>
    </lineage>
</organism>
<dbReference type="RefSeq" id="WP_282536313.1">
    <property type="nucleotide sequence ID" value="NZ_JASCIS010000016.1"/>
</dbReference>
<reference evidence="1 2" key="1">
    <citation type="submission" date="2023-05" db="EMBL/GenBank/DDBJ databases">
        <title>Draft genome sequence of Streptomyces sp. B-S-A12 isolated from a cave soil in Thailand.</title>
        <authorList>
            <person name="Chamroensaksri N."/>
            <person name="Muangham S."/>
        </authorList>
    </citation>
    <scope>NUCLEOTIDE SEQUENCE [LARGE SCALE GENOMIC DNA]</scope>
    <source>
        <strain evidence="1 2">B-S-A12</strain>
    </source>
</reference>
<evidence type="ECO:0000313" key="2">
    <source>
        <dbReference type="Proteomes" id="UP001237105"/>
    </source>
</evidence>
<keyword evidence="2" id="KW-1185">Reference proteome</keyword>
<sequence length="341" mass="37955">MSIVQHNADLLFQARPEATRVQALRYHVNETLVRDLGQYIAAASSLLPRTSAAASRTVRQVVLGHRVNPQLFTLHWLLGGALRTQQPGGVLLALGQLAHMRDRGDCYRQTLAIDTVAWDLIDVEASAFLLSKDGPRSKRGEVVEIAKVSAEELSEGRLRIDDALSVLRVIDPAMHAEFDELVATVRLFNRGTITGSTTTGISSLRYWGQMYLRYPDPGERGDWTAFLLEHLVHESSHILLHGIMGRDALLTNGFKTRHQAPIRNDRRPLYGVYHAMFVLSRVYRVLSRYADSGATSTARAARDLALKRFLHGYDTVMNHAELTPAGRAVAESCKELVAAQR</sequence>
<gene>
    <name evidence="1" type="ORF">QIT00_18045</name>
</gene>
<proteinExistence type="predicted"/>
<dbReference type="NCBIfam" id="TIGR04267">
    <property type="entry name" value="mod_HExxH"/>
    <property type="match status" value="1"/>
</dbReference>
<dbReference type="Proteomes" id="UP001237105">
    <property type="component" value="Unassembled WGS sequence"/>
</dbReference>
<comment type="caution">
    <text evidence="1">The sequence shown here is derived from an EMBL/GenBank/DDBJ whole genome shotgun (WGS) entry which is preliminary data.</text>
</comment>
<protein>
    <submittedName>
        <fullName evidence="1">HEXXH motif-containing putative peptide modification protein</fullName>
    </submittedName>
</protein>
<dbReference type="EMBL" id="JASCIS010000016">
    <property type="protein sequence ID" value="MDI3420437.1"/>
    <property type="molecule type" value="Genomic_DNA"/>
</dbReference>
<dbReference type="InterPro" id="IPR026337">
    <property type="entry name" value="AKG_HExxH"/>
</dbReference>